<evidence type="ECO:0000313" key="3">
    <source>
        <dbReference type="EMBL" id="APW66397.1"/>
    </source>
</evidence>
<dbReference type="STRING" id="1850254.LPB137_11320"/>
<dbReference type="PROSITE" id="PS50293">
    <property type="entry name" value="TPR_REGION"/>
    <property type="match status" value="1"/>
</dbReference>
<protein>
    <recommendedName>
        <fullName evidence="5">Tetratricopeptide repeat protein</fullName>
    </recommendedName>
</protein>
<dbReference type="SMART" id="SM00028">
    <property type="entry name" value="TPR"/>
    <property type="match status" value="3"/>
</dbReference>
<dbReference type="InterPro" id="IPR019734">
    <property type="entry name" value="TPR_rpt"/>
</dbReference>
<dbReference type="Proteomes" id="UP000186074">
    <property type="component" value="Chromosome"/>
</dbReference>
<sequence>MKLKSSLVYKIILALVFLYSTLYAKKDLIESQPEIIFQFDKLKKSQENLKLQVDFNKAVLLLSKNEYEKSIEIFKETAKILEVPSFLNIGIAYYKLNSIDNAIVYLNKIYENEINANDHTFSYISSCYYLYQISKDNKYLDIIIKVTKKFKNLSEHSKRMLADTYIILKEYEKSLKVLESMDYALDLKKALLYLKLKNYNKASILLSKAKDLTVNPNRLNKVLWFSVFTNLKSNKLEQLKDDLELINEKRNNFKANLEFPLEIYFNQNKYTPAEYLSSVVNFKSDRKEEFVFYFAPFIFSDTKEVIYDSTKGFIFNSDENINSLSKMVEYNAKFLDIVKEDPILRVVKLKKLLNKDTKSYVYYNLGLSYAQINDFHNAYKYFEKAFKLNPGNKLYASMSLITAKTLKIKIKDKEYVEKIIKADGGLYNYFGKEIYKLFINPEYKTSYELLSYSNTIFFKAISFLQKLNDGKDISSEPLLKEYGKDPLIYLIRLVQRDKNENDLSYYSRLQDNIPLTLNNNFLEGPLIVTKYYVDILKALGLFKKADFRMPTKHSPSYLRTKALTDLHFNASDETIKILDYLRLEYNLEDKYSMYLMVAALLEAGRYNDASVQISLIRAILNDDGADFLTAVQLIQELKISTAKQYLKEPYLDSLIDFKLVGFDQYLESL</sequence>
<evidence type="ECO:0000256" key="1">
    <source>
        <dbReference type="PROSITE-ProRule" id="PRU00339"/>
    </source>
</evidence>
<evidence type="ECO:0000313" key="4">
    <source>
        <dbReference type="Proteomes" id="UP000186074"/>
    </source>
</evidence>
<dbReference type="Gene3D" id="1.25.40.10">
    <property type="entry name" value="Tetratricopeptide repeat domain"/>
    <property type="match status" value="2"/>
</dbReference>
<feature type="coiled-coil region" evidence="2">
    <location>
        <begin position="229"/>
        <end position="256"/>
    </location>
</feature>
<accession>A0A1P8KPB8</accession>
<keyword evidence="2" id="KW-0175">Coiled coil</keyword>
<dbReference type="InterPro" id="IPR011990">
    <property type="entry name" value="TPR-like_helical_dom_sf"/>
</dbReference>
<name>A0A1P8KPB8_9BACT</name>
<dbReference type="Pfam" id="PF00515">
    <property type="entry name" value="TPR_1"/>
    <property type="match status" value="1"/>
</dbReference>
<dbReference type="KEGG" id="alp:LPB137_11320"/>
<dbReference type="SUPFAM" id="SSF81901">
    <property type="entry name" value="HCP-like"/>
    <property type="match status" value="1"/>
</dbReference>
<dbReference type="AlphaFoldDB" id="A0A1P8KPB8"/>
<dbReference type="EMBL" id="CP019070">
    <property type="protein sequence ID" value="APW66397.1"/>
    <property type="molecule type" value="Genomic_DNA"/>
</dbReference>
<keyword evidence="4" id="KW-1185">Reference proteome</keyword>
<dbReference type="Pfam" id="PF13181">
    <property type="entry name" value="TPR_8"/>
    <property type="match status" value="1"/>
</dbReference>
<reference evidence="3 4" key="1">
    <citation type="submission" date="2017-01" db="EMBL/GenBank/DDBJ databases">
        <title>Genome sequencing of Arcobacter sp. LPB0137.</title>
        <authorList>
            <person name="Lee G.-W."/>
            <person name="Yi H."/>
        </authorList>
    </citation>
    <scope>NUCLEOTIDE SEQUENCE [LARGE SCALE GENOMIC DNA]</scope>
    <source>
        <strain evidence="3 4">LPB0137</strain>
    </source>
</reference>
<gene>
    <name evidence="3" type="ORF">LPB137_11320</name>
</gene>
<evidence type="ECO:0000256" key="2">
    <source>
        <dbReference type="SAM" id="Coils"/>
    </source>
</evidence>
<dbReference type="OrthoDB" id="5346105at2"/>
<feature type="repeat" description="TPR" evidence="1">
    <location>
        <begin position="359"/>
        <end position="392"/>
    </location>
</feature>
<evidence type="ECO:0008006" key="5">
    <source>
        <dbReference type="Google" id="ProtNLM"/>
    </source>
</evidence>
<proteinExistence type="predicted"/>
<keyword evidence="1" id="KW-0802">TPR repeat</keyword>
<organism evidence="3 4">
    <name type="scientific">Poseidonibacter parvus</name>
    <dbReference type="NCBI Taxonomy" id="1850254"/>
    <lineage>
        <taxon>Bacteria</taxon>
        <taxon>Pseudomonadati</taxon>
        <taxon>Campylobacterota</taxon>
        <taxon>Epsilonproteobacteria</taxon>
        <taxon>Campylobacterales</taxon>
        <taxon>Arcobacteraceae</taxon>
        <taxon>Poseidonibacter</taxon>
    </lineage>
</organism>
<dbReference type="PROSITE" id="PS50005">
    <property type="entry name" value="TPR"/>
    <property type="match status" value="1"/>
</dbReference>